<feature type="transmembrane region" description="Helical" evidence="6">
    <location>
        <begin position="243"/>
        <end position="260"/>
    </location>
</feature>
<feature type="transmembrane region" description="Helical" evidence="6">
    <location>
        <begin position="200"/>
        <end position="223"/>
    </location>
</feature>
<keyword evidence="4 6" id="KW-0472">Membrane</keyword>
<comment type="similarity">
    <text evidence="5">Belongs to the SAT4 family.</text>
</comment>
<keyword evidence="3 6" id="KW-1133">Transmembrane helix</keyword>
<keyword evidence="2 6" id="KW-0812">Transmembrane</keyword>
<dbReference type="EMBL" id="ML213600">
    <property type="protein sequence ID" value="TFK39316.1"/>
    <property type="molecule type" value="Genomic_DNA"/>
</dbReference>
<dbReference type="OrthoDB" id="3048507at2759"/>
<keyword evidence="9" id="KW-1185">Reference proteome</keyword>
<dbReference type="AlphaFoldDB" id="A0A5C3M4M8"/>
<dbReference type="STRING" id="68775.A0A5C3M4M8"/>
<evidence type="ECO:0000256" key="4">
    <source>
        <dbReference type="ARBA" id="ARBA00023136"/>
    </source>
</evidence>
<evidence type="ECO:0000313" key="8">
    <source>
        <dbReference type="EMBL" id="TFK39316.1"/>
    </source>
</evidence>
<feature type="transmembrane region" description="Helical" evidence="6">
    <location>
        <begin position="44"/>
        <end position="65"/>
    </location>
</feature>
<evidence type="ECO:0000259" key="7">
    <source>
        <dbReference type="Pfam" id="PF20684"/>
    </source>
</evidence>
<feature type="transmembrane region" description="Helical" evidence="6">
    <location>
        <begin position="77"/>
        <end position="103"/>
    </location>
</feature>
<sequence length="334" mass="37310">MPIPAQSYTAWKTGITVLHCIAISTSFLRVWQRRRSNGMWWDDWTAIPATIMSGINVAVVWLLFIETQPDEYATRKAILYYVLGFSFFSLIWLTRISLALGIARIFPAWGTPRRYALGLALCFAIIWVGVLTWLTTTGCVDDKTGPGQHTGKAFFNCDLDRYSLTVTNLVADVIADILLIASPFYMLWRVRLPTNQRRLVLTLFSASILTLASVILFAGLTFSPLMQGPGAPIVQAMVAQIESALSLIVCNLLVVVTFFYKNFHKDGNDPEVIGSQVGNHPEPVVGRSRNPVNVTVITLTEIAQDDKFERTETDWSPHETYMNLKGKSSDENIA</sequence>
<evidence type="ECO:0000313" key="9">
    <source>
        <dbReference type="Proteomes" id="UP000308652"/>
    </source>
</evidence>
<feature type="transmembrane region" description="Helical" evidence="6">
    <location>
        <begin position="115"/>
        <end position="134"/>
    </location>
</feature>
<dbReference type="GO" id="GO:0016020">
    <property type="term" value="C:membrane"/>
    <property type="evidence" value="ECO:0007669"/>
    <property type="project" value="UniProtKB-SubCell"/>
</dbReference>
<protein>
    <recommendedName>
        <fullName evidence="7">Rhodopsin domain-containing protein</fullName>
    </recommendedName>
</protein>
<reference evidence="8 9" key="1">
    <citation type="journal article" date="2019" name="Nat. Ecol. Evol.">
        <title>Megaphylogeny resolves global patterns of mushroom evolution.</title>
        <authorList>
            <person name="Varga T."/>
            <person name="Krizsan K."/>
            <person name="Foldi C."/>
            <person name="Dima B."/>
            <person name="Sanchez-Garcia M."/>
            <person name="Sanchez-Ramirez S."/>
            <person name="Szollosi G.J."/>
            <person name="Szarkandi J.G."/>
            <person name="Papp V."/>
            <person name="Albert L."/>
            <person name="Andreopoulos W."/>
            <person name="Angelini C."/>
            <person name="Antonin V."/>
            <person name="Barry K.W."/>
            <person name="Bougher N.L."/>
            <person name="Buchanan P."/>
            <person name="Buyck B."/>
            <person name="Bense V."/>
            <person name="Catcheside P."/>
            <person name="Chovatia M."/>
            <person name="Cooper J."/>
            <person name="Damon W."/>
            <person name="Desjardin D."/>
            <person name="Finy P."/>
            <person name="Geml J."/>
            <person name="Haridas S."/>
            <person name="Hughes K."/>
            <person name="Justo A."/>
            <person name="Karasinski D."/>
            <person name="Kautmanova I."/>
            <person name="Kiss B."/>
            <person name="Kocsube S."/>
            <person name="Kotiranta H."/>
            <person name="LaButti K.M."/>
            <person name="Lechner B.E."/>
            <person name="Liimatainen K."/>
            <person name="Lipzen A."/>
            <person name="Lukacs Z."/>
            <person name="Mihaltcheva S."/>
            <person name="Morgado L.N."/>
            <person name="Niskanen T."/>
            <person name="Noordeloos M.E."/>
            <person name="Ohm R.A."/>
            <person name="Ortiz-Santana B."/>
            <person name="Ovrebo C."/>
            <person name="Racz N."/>
            <person name="Riley R."/>
            <person name="Savchenko A."/>
            <person name="Shiryaev A."/>
            <person name="Soop K."/>
            <person name="Spirin V."/>
            <person name="Szebenyi C."/>
            <person name="Tomsovsky M."/>
            <person name="Tulloss R.E."/>
            <person name="Uehling J."/>
            <person name="Grigoriev I.V."/>
            <person name="Vagvolgyi C."/>
            <person name="Papp T."/>
            <person name="Martin F.M."/>
            <person name="Miettinen O."/>
            <person name="Hibbett D.S."/>
            <person name="Nagy L.G."/>
        </authorList>
    </citation>
    <scope>NUCLEOTIDE SEQUENCE [LARGE SCALE GENOMIC DNA]</scope>
    <source>
        <strain evidence="8 9">CBS 166.37</strain>
    </source>
</reference>
<dbReference type="PANTHER" id="PTHR33048">
    <property type="entry name" value="PTH11-LIKE INTEGRAL MEMBRANE PROTEIN (AFU_ORTHOLOGUE AFUA_5G11245)"/>
    <property type="match status" value="1"/>
</dbReference>
<dbReference type="Proteomes" id="UP000308652">
    <property type="component" value="Unassembled WGS sequence"/>
</dbReference>
<comment type="subcellular location">
    <subcellularLocation>
        <location evidence="1">Membrane</location>
        <topology evidence="1">Multi-pass membrane protein</topology>
    </subcellularLocation>
</comment>
<proteinExistence type="inferred from homology"/>
<evidence type="ECO:0000256" key="3">
    <source>
        <dbReference type="ARBA" id="ARBA00022989"/>
    </source>
</evidence>
<evidence type="ECO:0000256" key="1">
    <source>
        <dbReference type="ARBA" id="ARBA00004141"/>
    </source>
</evidence>
<dbReference type="PANTHER" id="PTHR33048:SF47">
    <property type="entry name" value="INTEGRAL MEMBRANE PROTEIN-RELATED"/>
    <property type="match status" value="1"/>
</dbReference>
<dbReference type="InterPro" id="IPR052337">
    <property type="entry name" value="SAT4-like"/>
</dbReference>
<evidence type="ECO:0000256" key="6">
    <source>
        <dbReference type="SAM" id="Phobius"/>
    </source>
</evidence>
<accession>A0A5C3M4M8</accession>
<feature type="transmembrane region" description="Helical" evidence="6">
    <location>
        <begin position="169"/>
        <end position="188"/>
    </location>
</feature>
<gene>
    <name evidence="8" type="ORF">BDQ12DRAFT_76913</name>
</gene>
<dbReference type="Pfam" id="PF20684">
    <property type="entry name" value="Fung_rhodopsin"/>
    <property type="match status" value="1"/>
</dbReference>
<dbReference type="InterPro" id="IPR049326">
    <property type="entry name" value="Rhodopsin_dom_fungi"/>
</dbReference>
<evidence type="ECO:0000256" key="2">
    <source>
        <dbReference type="ARBA" id="ARBA00022692"/>
    </source>
</evidence>
<feature type="transmembrane region" description="Helical" evidence="6">
    <location>
        <begin position="14"/>
        <end position="32"/>
    </location>
</feature>
<name>A0A5C3M4M8_9AGAR</name>
<feature type="domain" description="Rhodopsin" evidence="7">
    <location>
        <begin position="28"/>
        <end position="252"/>
    </location>
</feature>
<evidence type="ECO:0000256" key="5">
    <source>
        <dbReference type="ARBA" id="ARBA00038359"/>
    </source>
</evidence>
<organism evidence="8 9">
    <name type="scientific">Crucibulum laeve</name>
    <dbReference type="NCBI Taxonomy" id="68775"/>
    <lineage>
        <taxon>Eukaryota</taxon>
        <taxon>Fungi</taxon>
        <taxon>Dikarya</taxon>
        <taxon>Basidiomycota</taxon>
        <taxon>Agaricomycotina</taxon>
        <taxon>Agaricomycetes</taxon>
        <taxon>Agaricomycetidae</taxon>
        <taxon>Agaricales</taxon>
        <taxon>Agaricineae</taxon>
        <taxon>Nidulariaceae</taxon>
        <taxon>Crucibulum</taxon>
    </lineage>
</organism>